<dbReference type="GO" id="GO:0045944">
    <property type="term" value="P:positive regulation of transcription by RNA polymerase II"/>
    <property type="evidence" value="ECO:0007669"/>
    <property type="project" value="TreeGrafter"/>
</dbReference>
<dbReference type="InterPro" id="IPR050663">
    <property type="entry name" value="Ankyrin-SOCS_Box"/>
</dbReference>
<evidence type="ECO:0000313" key="5">
    <source>
        <dbReference type="Proteomes" id="UP000604046"/>
    </source>
</evidence>
<evidence type="ECO:0000256" key="3">
    <source>
        <dbReference type="PROSITE-ProRule" id="PRU00023"/>
    </source>
</evidence>
<dbReference type="SMART" id="SM00248">
    <property type="entry name" value="ANK"/>
    <property type="match status" value="5"/>
</dbReference>
<evidence type="ECO:0000256" key="2">
    <source>
        <dbReference type="ARBA" id="ARBA00023043"/>
    </source>
</evidence>
<dbReference type="InterPro" id="IPR036770">
    <property type="entry name" value="Ankyrin_rpt-contain_sf"/>
</dbReference>
<keyword evidence="1" id="KW-0677">Repeat</keyword>
<dbReference type="PANTHER" id="PTHR24193">
    <property type="entry name" value="ANKYRIN REPEAT PROTEIN"/>
    <property type="match status" value="1"/>
</dbReference>
<feature type="repeat" description="ANK" evidence="3">
    <location>
        <begin position="221"/>
        <end position="249"/>
    </location>
</feature>
<dbReference type="AlphaFoldDB" id="A0A812U4T1"/>
<dbReference type="Pfam" id="PF00023">
    <property type="entry name" value="Ank"/>
    <property type="match status" value="2"/>
</dbReference>
<reference evidence="4" key="1">
    <citation type="submission" date="2021-02" db="EMBL/GenBank/DDBJ databases">
        <authorList>
            <person name="Dougan E. K."/>
            <person name="Rhodes N."/>
            <person name="Thang M."/>
            <person name="Chan C."/>
        </authorList>
    </citation>
    <scope>NUCLEOTIDE SEQUENCE</scope>
</reference>
<dbReference type="GO" id="GO:0000976">
    <property type="term" value="F:transcription cis-regulatory region binding"/>
    <property type="evidence" value="ECO:0007669"/>
    <property type="project" value="TreeGrafter"/>
</dbReference>
<dbReference type="Proteomes" id="UP000604046">
    <property type="component" value="Unassembled WGS sequence"/>
</dbReference>
<protein>
    <submittedName>
        <fullName evidence="4">Uncharacterized protein</fullName>
    </submittedName>
</protein>
<name>A0A812U4T1_9DINO</name>
<dbReference type="Pfam" id="PF12796">
    <property type="entry name" value="Ank_2"/>
    <property type="match status" value="1"/>
</dbReference>
<evidence type="ECO:0000256" key="1">
    <source>
        <dbReference type="ARBA" id="ARBA00022737"/>
    </source>
</evidence>
<dbReference type="EMBL" id="CAJNDS010002679">
    <property type="protein sequence ID" value="CAE7563496.1"/>
    <property type="molecule type" value="Genomic_DNA"/>
</dbReference>
<dbReference type="GO" id="GO:0005634">
    <property type="term" value="C:nucleus"/>
    <property type="evidence" value="ECO:0007669"/>
    <property type="project" value="TreeGrafter"/>
</dbReference>
<sequence length="502" mass="55072">MVYGRRACPTAASMKSKPLYVWYDFLCCPQDGSALASQHREQAIQSIPSYVAQCEFFIILCPALEHAEHRKMLSLETWAERGWCRAEKMAQELAARTDGYSIVIESATHAVLVFDIQRSKDAPGTGKYTWEADRATIGPVMVQLVWNKLLFFLERGDLHRYRFLLNEQMPRCFQGLNVEAIDGLVPGFATRIDPFEDPRGFMLARFLYQNGFRSAVERDAAGWSPLCYAAVSGNAEIVQALLDSRADPNDAIMKAKKEIQMPRRLSAASLAAIYHGNAALRTLLEAGARANARDSIGATALHWAALSNNGEGVRLLCSAGGDGTLCCFPSMTALQVGCACASVEAMRVLMSQPTTANLRFCLHFSVIFPGGYAGTIGLLIEARADVNEQFSTRLGQDMWWPVMNLASVRHRISPSRLTMLAYHHSGATPLMFSILNGYFEATSLLLAAGARVDLRNSRNRTAVDLARAVRAPPLLLASLQSRQATESVGGLVEDSPDDVISL</sequence>
<gene>
    <name evidence="4" type="ORF">SNAT2548_LOCUS31862</name>
</gene>
<comment type="caution">
    <text evidence="4">The sequence shown here is derived from an EMBL/GenBank/DDBJ whole genome shotgun (WGS) entry which is preliminary data.</text>
</comment>
<dbReference type="PANTHER" id="PTHR24193:SF121">
    <property type="entry name" value="ADA2A-CONTAINING COMPLEX COMPONENT 3, ISOFORM D"/>
    <property type="match status" value="1"/>
</dbReference>
<dbReference type="PROSITE" id="PS50297">
    <property type="entry name" value="ANK_REP_REGION"/>
    <property type="match status" value="2"/>
</dbReference>
<proteinExistence type="predicted"/>
<dbReference type="PROSITE" id="PS50088">
    <property type="entry name" value="ANK_REPEAT"/>
    <property type="match status" value="2"/>
</dbReference>
<keyword evidence="2 3" id="KW-0040">ANK repeat</keyword>
<dbReference type="OrthoDB" id="407461at2759"/>
<dbReference type="InterPro" id="IPR002110">
    <property type="entry name" value="Ankyrin_rpt"/>
</dbReference>
<accession>A0A812U4T1</accession>
<dbReference type="SUPFAM" id="SSF48403">
    <property type="entry name" value="Ankyrin repeat"/>
    <property type="match status" value="1"/>
</dbReference>
<feature type="repeat" description="ANK" evidence="3">
    <location>
        <begin position="425"/>
        <end position="457"/>
    </location>
</feature>
<evidence type="ECO:0000313" key="4">
    <source>
        <dbReference type="EMBL" id="CAE7563496.1"/>
    </source>
</evidence>
<organism evidence="4 5">
    <name type="scientific">Symbiodinium natans</name>
    <dbReference type="NCBI Taxonomy" id="878477"/>
    <lineage>
        <taxon>Eukaryota</taxon>
        <taxon>Sar</taxon>
        <taxon>Alveolata</taxon>
        <taxon>Dinophyceae</taxon>
        <taxon>Suessiales</taxon>
        <taxon>Symbiodiniaceae</taxon>
        <taxon>Symbiodinium</taxon>
    </lineage>
</organism>
<keyword evidence="5" id="KW-1185">Reference proteome</keyword>
<dbReference type="Gene3D" id="1.25.40.20">
    <property type="entry name" value="Ankyrin repeat-containing domain"/>
    <property type="match status" value="1"/>
</dbReference>